<accession>A0AAE3QJ73</accession>
<dbReference type="EMBL" id="JASJOS010000002">
    <property type="protein sequence ID" value="MDJ1479835.1"/>
    <property type="molecule type" value="Genomic_DNA"/>
</dbReference>
<evidence type="ECO:0000313" key="2">
    <source>
        <dbReference type="Proteomes" id="UP001241110"/>
    </source>
</evidence>
<gene>
    <name evidence="1" type="ORF">QNI16_05010</name>
</gene>
<dbReference type="AlphaFoldDB" id="A0AAE3QJ73"/>
<evidence type="ECO:0000313" key="1">
    <source>
        <dbReference type="EMBL" id="MDJ1479835.1"/>
    </source>
</evidence>
<name>A0AAE3QJ73_9BACT</name>
<sequence length="130" mass="14788">MLFLVWIVPFLTEALRQPPNNTSCLLNIQVANASLADRAIEKVYMLPEVKAKEKYIQKITHGKQGVTLLIQSQPTATKPFYIIQVGYNGSDRLLVYYNFYVHSETMDIKVLDVVNGMIITLSEWRARGAL</sequence>
<protein>
    <submittedName>
        <fullName evidence="1">Uncharacterized protein</fullName>
    </submittedName>
</protein>
<reference evidence="1" key="1">
    <citation type="submission" date="2023-05" db="EMBL/GenBank/DDBJ databases">
        <authorList>
            <person name="Zhang X."/>
        </authorList>
    </citation>
    <scope>NUCLEOTIDE SEQUENCE</scope>
    <source>
        <strain evidence="1">YF14B1</strain>
    </source>
</reference>
<dbReference type="RefSeq" id="WP_313976342.1">
    <property type="nucleotide sequence ID" value="NZ_JASJOS010000002.1"/>
</dbReference>
<organism evidence="1 2">
    <name type="scientific">Xanthocytophaga flava</name>
    <dbReference type="NCBI Taxonomy" id="3048013"/>
    <lineage>
        <taxon>Bacteria</taxon>
        <taxon>Pseudomonadati</taxon>
        <taxon>Bacteroidota</taxon>
        <taxon>Cytophagia</taxon>
        <taxon>Cytophagales</taxon>
        <taxon>Rhodocytophagaceae</taxon>
        <taxon>Xanthocytophaga</taxon>
    </lineage>
</organism>
<proteinExistence type="predicted"/>
<comment type="caution">
    <text evidence="1">The sequence shown here is derived from an EMBL/GenBank/DDBJ whole genome shotgun (WGS) entry which is preliminary data.</text>
</comment>
<dbReference type="Proteomes" id="UP001241110">
    <property type="component" value="Unassembled WGS sequence"/>
</dbReference>